<dbReference type="Pfam" id="PF02588">
    <property type="entry name" value="YitT_membrane"/>
    <property type="match status" value="1"/>
</dbReference>
<evidence type="ECO:0000313" key="7">
    <source>
        <dbReference type="Proteomes" id="UP000515561"/>
    </source>
</evidence>
<evidence type="ECO:0000256" key="2">
    <source>
        <dbReference type="ARBA" id="ARBA00022475"/>
    </source>
</evidence>
<evidence type="ECO:0000256" key="1">
    <source>
        <dbReference type="ARBA" id="ARBA00004651"/>
    </source>
</evidence>
<keyword evidence="4" id="KW-1133">Transmembrane helix</keyword>
<accession>A0A6S6QQK8</accession>
<name>A0A6S6QQK8_9FIRM</name>
<dbReference type="PANTHER" id="PTHR33545">
    <property type="entry name" value="UPF0750 MEMBRANE PROTEIN YITT-RELATED"/>
    <property type="match status" value="1"/>
</dbReference>
<dbReference type="RefSeq" id="WP_184092704.1">
    <property type="nucleotide sequence ID" value="NZ_AP023367.1"/>
</dbReference>
<keyword evidence="3" id="KW-0812">Transmembrane</keyword>
<proteinExistence type="predicted"/>
<dbReference type="PANTHER" id="PTHR33545:SF9">
    <property type="entry name" value="UPF0750 MEMBRANE PROTEIN YITE"/>
    <property type="match status" value="1"/>
</dbReference>
<protein>
    <submittedName>
        <fullName evidence="6">Membrane protein</fullName>
    </submittedName>
</protein>
<dbReference type="EMBL" id="AP023367">
    <property type="protein sequence ID" value="BCJ92874.1"/>
    <property type="molecule type" value="Genomic_DNA"/>
</dbReference>
<keyword evidence="7" id="KW-1185">Reference proteome</keyword>
<organism evidence="6 7">
    <name type="scientific">Anaerocolumna cellulosilytica</name>
    <dbReference type="NCBI Taxonomy" id="433286"/>
    <lineage>
        <taxon>Bacteria</taxon>
        <taxon>Bacillati</taxon>
        <taxon>Bacillota</taxon>
        <taxon>Clostridia</taxon>
        <taxon>Lachnospirales</taxon>
        <taxon>Lachnospiraceae</taxon>
        <taxon>Anaerocolumna</taxon>
    </lineage>
</organism>
<evidence type="ECO:0000256" key="3">
    <source>
        <dbReference type="ARBA" id="ARBA00022692"/>
    </source>
</evidence>
<evidence type="ECO:0000313" key="6">
    <source>
        <dbReference type="EMBL" id="BCJ92874.1"/>
    </source>
</evidence>
<comment type="subcellular location">
    <subcellularLocation>
        <location evidence="1">Cell membrane</location>
        <topology evidence="1">Multi-pass membrane protein</topology>
    </subcellularLocation>
</comment>
<evidence type="ECO:0000256" key="5">
    <source>
        <dbReference type="ARBA" id="ARBA00023136"/>
    </source>
</evidence>
<sequence length="290" mass="31638">MENLTTKSKVTHYILIIVGTFLMAASINLVYEPLEMVTGGITGLAIVIKKVSSMWIEDGIPIWLSNILLNVPLFIAAILVRGKTFLKNTFFATISLSVALYLIPTVDIVYQDYLLASVFGGVIGGAGIGMVFIVHASTGGTDLLAMLIHKYKPYYTVPQILTVVDGVIVLAGVISFGLTKALYAIIAVYIAAKISDSIMEGLKFAKMAYIISDNYNEIAQHIMAELDRGVTGVSATGMYSNQDKKMLFCVVSKKEIVELTEIVAKVDPKAFIIVSDAREVMGEGFREYRQ</sequence>
<dbReference type="PIRSF" id="PIRSF006483">
    <property type="entry name" value="Membrane_protein_YitT"/>
    <property type="match status" value="1"/>
</dbReference>
<dbReference type="KEGG" id="acel:acsn021_04430"/>
<gene>
    <name evidence="6" type="ORF">acsn021_04430</name>
</gene>
<dbReference type="InterPro" id="IPR019264">
    <property type="entry name" value="DUF2179"/>
</dbReference>
<dbReference type="InterPro" id="IPR015867">
    <property type="entry name" value="N-reg_PII/ATP_PRibTrfase_C"/>
</dbReference>
<evidence type="ECO:0000256" key="4">
    <source>
        <dbReference type="ARBA" id="ARBA00022989"/>
    </source>
</evidence>
<keyword evidence="5" id="KW-0472">Membrane</keyword>
<dbReference type="Gene3D" id="3.30.70.120">
    <property type="match status" value="1"/>
</dbReference>
<dbReference type="GO" id="GO:0005886">
    <property type="term" value="C:plasma membrane"/>
    <property type="evidence" value="ECO:0007669"/>
    <property type="project" value="UniProtKB-SubCell"/>
</dbReference>
<reference evidence="6 7" key="1">
    <citation type="journal article" date="2016" name="Int. J. Syst. Evol. Microbiol.">
        <title>Descriptions of Anaerotaenia torta gen. nov., sp. nov. and Anaerocolumna cellulosilytica gen. nov., sp. nov. isolated from a methanogenic reactor of cattle waste.</title>
        <authorList>
            <person name="Uek A."/>
            <person name="Ohtaki Y."/>
            <person name="Kaku N."/>
            <person name="Ueki K."/>
        </authorList>
    </citation>
    <scope>NUCLEOTIDE SEQUENCE [LARGE SCALE GENOMIC DNA]</scope>
    <source>
        <strain evidence="6 7">SN021</strain>
    </source>
</reference>
<keyword evidence="2" id="KW-1003">Cell membrane</keyword>
<dbReference type="Pfam" id="PF10035">
    <property type="entry name" value="DUF2179"/>
    <property type="match status" value="1"/>
</dbReference>
<dbReference type="InterPro" id="IPR003740">
    <property type="entry name" value="YitT"/>
</dbReference>
<dbReference type="InterPro" id="IPR051461">
    <property type="entry name" value="UPF0750_membrane"/>
</dbReference>
<dbReference type="AlphaFoldDB" id="A0A6S6QQK8"/>
<dbReference type="Proteomes" id="UP000515561">
    <property type="component" value="Chromosome"/>
</dbReference>
<dbReference type="CDD" id="cd16380">
    <property type="entry name" value="YitT_C"/>
    <property type="match status" value="1"/>
</dbReference>